<evidence type="ECO:0000256" key="2">
    <source>
        <dbReference type="ARBA" id="ARBA00022448"/>
    </source>
</evidence>
<keyword evidence="2" id="KW-0813">Transport</keyword>
<sequence>MSEQEWGIILSSHGNLAKELLKSAEMIAGPQNNVFTIGLYQQDSLNSMIKKYDDTYKQIKLKNILILTDLDGGTPTNAAVQFALNKESILVFSGFNLPLLLELLTNRNEHFEKLKDRIQKDWQVTVIDEVKKYQKFQNENQEDL</sequence>
<evidence type="ECO:0000256" key="1">
    <source>
        <dbReference type="ARBA" id="ARBA00004496"/>
    </source>
</evidence>
<dbReference type="InterPro" id="IPR036662">
    <property type="entry name" value="PTS_EIIA_man-typ_sf"/>
</dbReference>
<keyword evidence="4" id="KW-0762">Sugar transport</keyword>
<evidence type="ECO:0000256" key="4">
    <source>
        <dbReference type="ARBA" id="ARBA00022597"/>
    </source>
</evidence>
<dbReference type="EMBL" id="QOCR01000001">
    <property type="protein sequence ID" value="RHW52234.1"/>
    <property type="molecule type" value="Genomic_DNA"/>
</dbReference>
<dbReference type="GO" id="GO:0009401">
    <property type="term" value="P:phosphoenolpyruvate-dependent sugar phosphotransferase system"/>
    <property type="evidence" value="ECO:0007669"/>
    <property type="project" value="UniProtKB-KW"/>
</dbReference>
<dbReference type="GO" id="GO:0005737">
    <property type="term" value="C:cytoplasm"/>
    <property type="evidence" value="ECO:0007669"/>
    <property type="project" value="UniProtKB-SubCell"/>
</dbReference>
<dbReference type="RefSeq" id="WP_118900083.1">
    <property type="nucleotide sequence ID" value="NZ_JBHLWZ010000020.1"/>
</dbReference>
<dbReference type="OrthoDB" id="9799827at2"/>
<gene>
    <name evidence="9" type="ORF">DS831_02595</name>
</gene>
<keyword evidence="5" id="KW-0808">Transferase</keyword>
<accession>A0A3R6ZEP2</accession>
<dbReference type="Pfam" id="PF03610">
    <property type="entry name" value="EIIA-man"/>
    <property type="match status" value="1"/>
</dbReference>
<organism evidence="9 10">
    <name type="scientific">Bombilactobacillus bombi</name>
    <dbReference type="NCBI Taxonomy" id="1303590"/>
    <lineage>
        <taxon>Bacteria</taxon>
        <taxon>Bacillati</taxon>
        <taxon>Bacillota</taxon>
        <taxon>Bacilli</taxon>
        <taxon>Lactobacillales</taxon>
        <taxon>Lactobacillaceae</taxon>
        <taxon>Bombilactobacillus</taxon>
    </lineage>
</organism>
<comment type="subcellular location">
    <subcellularLocation>
        <location evidence="1">Cytoplasm</location>
    </subcellularLocation>
</comment>
<dbReference type="Gene3D" id="3.40.50.510">
    <property type="entry name" value="Phosphotransferase system, mannose-type IIA component"/>
    <property type="match status" value="1"/>
</dbReference>
<evidence type="ECO:0000259" key="8">
    <source>
        <dbReference type="PROSITE" id="PS51096"/>
    </source>
</evidence>
<keyword evidence="10" id="KW-1185">Reference proteome</keyword>
<feature type="domain" description="PTS EIIA type-4" evidence="8">
    <location>
        <begin position="5"/>
        <end position="126"/>
    </location>
</feature>
<dbReference type="GO" id="GO:0016301">
    <property type="term" value="F:kinase activity"/>
    <property type="evidence" value="ECO:0007669"/>
    <property type="project" value="UniProtKB-KW"/>
</dbReference>
<dbReference type="InterPro" id="IPR033887">
    <property type="entry name" value="PTS_IIA_man"/>
</dbReference>
<dbReference type="InterPro" id="IPR051471">
    <property type="entry name" value="Bacterial_PTS_sugar_comp"/>
</dbReference>
<evidence type="ECO:0000256" key="6">
    <source>
        <dbReference type="ARBA" id="ARBA00022683"/>
    </source>
</evidence>
<dbReference type="PANTHER" id="PTHR33799">
    <property type="entry name" value="PTS PERMEASE-RELATED-RELATED"/>
    <property type="match status" value="1"/>
</dbReference>
<evidence type="ECO:0000313" key="10">
    <source>
        <dbReference type="Proteomes" id="UP000284109"/>
    </source>
</evidence>
<dbReference type="InterPro" id="IPR004701">
    <property type="entry name" value="PTS_EIIA_man-typ"/>
</dbReference>
<keyword evidence="7" id="KW-0418">Kinase</keyword>
<evidence type="ECO:0000256" key="7">
    <source>
        <dbReference type="ARBA" id="ARBA00022777"/>
    </source>
</evidence>
<keyword evidence="6" id="KW-0598">Phosphotransferase system</keyword>
<dbReference type="PANTHER" id="PTHR33799:SF1">
    <property type="entry name" value="PTS SYSTEM MANNOSE-SPECIFIC EIIAB COMPONENT-RELATED"/>
    <property type="match status" value="1"/>
</dbReference>
<protein>
    <submittedName>
        <fullName evidence="9">PTS system fructose subfamily transporter subunit IIA</fullName>
    </submittedName>
</protein>
<dbReference type="SUPFAM" id="SSF53062">
    <property type="entry name" value="PTS system fructose IIA component-like"/>
    <property type="match status" value="1"/>
</dbReference>
<keyword evidence="3" id="KW-0963">Cytoplasm</keyword>
<dbReference type="CDD" id="cd00006">
    <property type="entry name" value="PTS_IIA_man"/>
    <property type="match status" value="1"/>
</dbReference>
<name>A0A3R6ZEP2_9LACO</name>
<reference evidence="9 10" key="1">
    <citation type="submission" date="2018-07" db="EMBL/GenBank/DDBJ databases">
        <title>Genome sequences of six Lactobacillus spp. isolated from bumble bee guts.</title>
        <authorList>
            <person name="Motta E.V.S."/>
            <person name="Moran N.A."/>
        </authorList>
    </citation>
    <scope>NUCLEOTIDE SEQUENCE [LARGE SCALE GENOMIC DNA]</scope>
    <source>
        <strain evidence="9 10">BI-1.1</strain>
    </source>
</reference>
<evidence type="ECO:0000256" key="5">
    <source>
        <dbReference type="ARBA" id="ARBA00022679"/>
    </source>
</evidence>
<dbReference type="Proteomes" id="UP000284109">
    <property type="component" value="Unassembled WGS sequence"/>
</dbReference>
<proteinExistence type="predicted"/>
<dbReference type="PROSITE" id="PS51096">
    <property type="entry name" value="PTS_EIIA_TYPE_4"/>
    <property type="match status" value="1"/>
</dbReference>
<dbReference type="GO" id="GO:0016020">
    <property type="term" value="C:membrane"/>
    <property type="evidence" value="ECO:0007669"/>
    <property type="project" value="InterPro"/>
</dbReference>
<evidence type="ECO:0000256" key="3">
    <source>
        <dbReference type="ARBA" id="ARBA00022490"/>
    </source>
</evidence>
<dbReference type="AlphaFoldDB" id="A0A3R6ZEP2"/>
<comment type="caution">
    <text evidence="9">The sequence shown here is derived from an EMBL/GenBank/DDBJ whole genome shotgun (WGS) entry which is preliminary data.</text>
</comment>
<evidence type="ECO:0000313" key="9">
    <source>
        <dbReference type="EMBL" id="RHW52234.1"/>
    </source>
</evidence>